<keyword evidence="1" id="KW-0812">Transmembrane</keyword>
<proteinExistence type="predicted"/>
<sequence>MIIRSFASLWARGRFLAVAMVGAYLILNTLLALLAPLTAHWPTYAVTAVAVPPMVMAMVHLVIPLAKRV</sequence>
<evidence type="ECO:0000313" key="2">
    <source>
        <dbReference type="EMBL" id="SEF52348.1"/>
    </source>
</evidence>
<gene>
    <name evidence="2" type="ORF">SAMN04488115_101360</name>
</gene>
<evidence type="ECO:0000256" key="1">
    <source>
        <dbReference type="SAM" id="Phobius"/>
    </source>
</evidence>
<organism evidence="2 3">
    <name type="scientific">Bosea lathyri</name>
    <dbReference type="NCBI Taxonomy" id="1036778"/>
    <lineage>
        <taxon>Bacteria</taxon>
        <taxon>Pseudomonadati</taxon>
        <taxon>Pseudomonadota</taxon>
        <taxon>Alphaproteobacteria</taxon>
        <taxon>Hyphomicrobiales</taxon>
        <taxon>Boseaceae</taxon>
        <taxon>Bosea</taxon>
    </lineage>
</organism>
<name>A0A1H5SQV2_9HYPH</name>
<dbReference type="Proteomes" id="UP000236743">
    <property type="component" value="Unassembled WGS sequence"/>
</dbReference>
<dbReference type="RefSeq" id="WP_103870741.1">
    <property type="nucleotide sequence ID" value="NZ_FNUY01000001.1"/>
</dbReference>
<keyword evidence="3" id="KW-1185">Reference proteome</keyword>
<feature type="transmembrane region" description="Helical" evidence="1">
    <location>
        <begin position="41"/>
        <end position="63"/>
    </location>
</feature>
<evidence type="ECO:0000313" key="3">
    <source>
        <dbReference type="Proteomes" id="UP000236743"/>
    </source>
</evidence>
<feature type="transmembrane region" description="Helical" evidence="1">
    <location>
        <begin position="15"/>
        <end position="35"/>
    </location>
</feature>
<dbReference type="AlphaFoldDB" id="A0A1H5SQV2"/>
<dbReference type="EMBL" id="FNUY01000001">
    <property type="protein sequence ID" value="SEF52348.1"/>
    <property type="molecule type" value="Genomic_DNA"/>
</dbReference>
<reference evidence="2 3" key="1">
    <citation type="submission" date="2016-10" db="EMBL/GenBank/DDBJ databases">
        <authorList>
            <person name="de Groot N.N."/>
        </authorList>
    </citation>
    <scope>NUCLEOTIDE SEQUENCE [LARGE SCALE GENOMIC DNA]</scope>
    <source>
        <strain evidence="2 3">DSM 26656</strain>
    </source>
</reference>
<keyword evidence="1" id="KW-0472">Membrane</keyword>
<protein>
    <submittedName>
        <fullName evidence="2">Uncharacterized protein</fullName>
    </submittedName>
</protein>
<accession>A0A1H5SQV2</accession>
<keyword evidence="1" id="KW-1133">Transmembrane helix</keyword>